<dbReference type="Proteomes" id="UP000799291">
    <property type="component" value="Unassembled WGS sequence"/>
</dbReference>
<evidence type="ECO:0000256" key="1">
    <source>
        <dbReference type="SAM" id="MobiDB-lite"/>
    </source>
</evidence>
<feature type="region of interest" description="Disordered" evidence="1">
    <location>
        <begin position="162"/>
        <end position="288"/>
    </location>
</feature>
<proteinExistence type="predicted"/>
<evidence type="ECO:0000313" key="2">
    <source>
        <dbReference type="EMBL" id="KAF2681548.1"/>
    </source>
</evidence>
<gene>
    <name evidence="2" type="ORF">K458DRAFT_479415</name>
</gene>
<feature type="compositionally biased region" description="Low complexity" evidence="1">
    <location>
        <begin position="231"/>
        <end position="247"/>
    </location>
</feature>
<accession>A0A6G1ITX1</accession>
<protein>
    <submittedName>
        <fullName evidence="2">Uncharacterized protein</fullName>
    </submittedName>
</protein>
<evidence type="ECO:0000313" key="3">
    <source>
        <dbReference type="Proteomes" id="UP000799291"/>
    </source>
</evidence>
<feature type="compositionally biased region" description="Polar residues" evidence="1">
    <location>
        <begin position="379"/>
        <end position="403"/>
    </location>
</feature>
<dbReference type="EMBL" id="MU005591">
    <property type="protein sequence ID" value="KAF2681548.1"/>
    <property type="molecule type" value="Genomic_DNA"/>
</dbReference>
<dbReference type="OrthoDB" id="5387995at2759"/>
<reference evidence="2" key="1">
    <citation type="journal article" date="2020" name="Stud. Mycol.">
        <title>101 Dothideomycetes genomes: a test case for predicting lifestyles and emergence of pathogens.</title>
        <authorList>
            <person name="Haridas S."/>
            <person name="Albert R."/>
            <person name="Binder M."/>
            <person name="Bloem J."/>
            <person name="Labutti K."/>
            <person name="Salamov A."/>
            <person name="Andreopoulos B."/>
            <person name="Baker S."/>
            <person name="Barry K."/>
            <person name="Bills G."/>
            <person name="Bluhm B."/>
            <person name="Cannon C."/>
            <person name="Castanera R."/>
            <person name="Culley D."/>
            <person name="Daum C."/>
            <person name="Ezra D."/>
            <person name="Gonzalez J."/>
            <person name="Henrissat B."/>
            <person name="Kuo A."/>
            <person name="Liang C."/>
            <person name="Lipzen A."/>
            <person name="Lutzoni F."/>
            <person name="Magnuson J."/>
            <person name="Mondo S."/>
            <person name="Nolan M."/>
            <person name="Ohm R."/>
            <person name="Pangilinan J."/>
            <person name="Park H.-J."/>
            <person name="Ramirez L."/>
            <person name="Alfaro M."/>
            <person name="Sun H."/>
            <person name="Tritt A."/>
            <person name="Yoshinaga Y."/>
            <person name="Zwiers L.-H."/>
            <person name="Turgeon B."/>
            <person name="Goodwin S."/>
            <person name="Spatafora J."/>
            <person name="Crous P."/>
            <person name="Grigoriev I."/>
        </authorList>
    </citation>
    <scope>NUCLEOTIDE SEQUENCE</scope>
    <source>
        <strain evidence="2">CBS 122367</strain>
    </source>
</reference>
<feature type="compositionally biased region" description="Low complexity" evidence="1">
    <location>
        <begin position="197"/>
        <end position="207"/>
    </location>
</feature>
<dbReference type="AlphaFoldDB" id="A0A6G1ITX1"/>
<sequence length="422" mass="47486">MPSPFSNTTPISTQPTKFILPSQETTNTEFTFRALPPPEMALTFPQRASPPRVKKRCRAVADIDGEHSCIHKKKRRLRLFLITSRLSPQFSYPATNIVDRGNSKIAVWAKQKALGRNLLRKAAILNRIRRQAIHERETRSGMGRVLVEQEREQEQLRLAKLEFTHGSTDTYTRPVHTRGPPSPPSVACRFSDRFERSPSSPSRSPSRSPSPPLRALDDDSPSDYRSPNDAYSYSPPSRSKSPRRSYLPLPPSPLGLSNYDAFDVEDDIPDPYAHLDDDYEAGNDDRDLREDTPFPFATAAATRPPILRNSSNEASKTPPQTIYSDFSMLDPDEPVFGDYDQVEEGADAIWPDPFATDTQGAAPATPLSSSPDFPALFATSHTTTASPISRAYQPNVTRRSSMNELDEERERQRRYIFMQFGQ</sequence>
<feature type="region of interest" description="Disordered" evidence="1">
    <location>
        <begin position="354"/>
        <end position="408"/>
    </location>
</feature>
<name>A0A6G1ITX1_9PLEO</name>
<organism evidence="2 3">
    <name type="scientific">Lentithecium fluviatile CBS 122367</name>
    <dbReference type="NCBI Taxonomy" id="1168545"/>
    <lineage>
        <taxon>Eukaryota</taxon>
        <taxon>Fungi</taxon>
        <taxon>Dikarya</taxon>
        <taxon>Ascomycota</taxon>
        <taxon>Pezizomycotina</taxon>
        <taxon>Dothideomycetes</taxon>
        <taxon>Pleosporomycetidae</taxon>
        <taxon>Pleosporales</taxon>
        <taxon>Massarineae</taxon>
        <taxon>Lentitheciaceae</taxon>
        <taxon>Lentithecium</taxon>
    </lineage>
</organism>
<keyword evidence="3" id="KW-1185">Reference proteome</keyword>